<evidence type="ECO:0000256" key="1">
    <source>
        <dbReference type="SAM" id="Coils"/>
    </source>
</evidence>
<feature type="compositionally biased region" description="Polar residues" evidence="2">
    <location>
        <begin position="36"/>
        <end position="47"/>
    </location>
</feature>
<keyword evidence="1" id="KW-0175">Coiled coil</keyword>
<feature type="coiled-coil region" evidence="1">
    <location>
        <begin position="289"/>
        <end position="316"/>
    </location>
</feature>
<evidence type="ECO:0000313" key="4">
    <source>
        <dbReference type="Proteomes" id="UP000002316"/>
    </source>
</evidence>
<gene>
    <name evidence="3" type="ORF">TbgDal_XI7730</name>
</gene>
<reference evidence="4" key="1">
    <citation type="journal article" date="2010" name="PLoS Negl. Trop. Dis.">
        <title>The genome sequence of Trypanosoma brucei gambiense, causative agent of chronic human african trypanosomiasis.</title>
        <authorList>
            <person name="Jackson A.P."/>
            <person name="Sanders M."/>
            <person name="Berry A."/>
            <person name="McQuillan J."/>
            <person name="Aslett M.A."/>
            <person name="Quail M.A."/>
            <person name="Chukualim B."/>
            <person name="Capewell P."/>
            <person name="MacLeod A."/>
            <person name="Melville S.E."/>
            <person name="Gibson W."/>
            <person name="Barry J.D."/>
            <person name="Berriman M."/>
            <person name="Hertz-Fowler C."/>
        </authorList>
    </citation>
    <scope>NUCLEOTIDE SEQUENCE [LARGE SCALE GENOMIC DNA]</scope>
    <source>
        <strain evidence="4">MHOM/CI/86/DAL972</strain>
    </source>
</reference>
<sequence length="387" mass="42251">MAVATSPNGAAMNRQLPEDPSVSTLLASSLSTTGSRPCSGQRQQSYRTVKPQKLDTTSPPVREKTRTPTSGESRLHNAHVLHVLGSSSTSPPEGVDFWHGSSSPDARENQGAGATPSRSTSVDAISFTPKENRYGKRLTVSAFSNGSGITSSESTAKRDWARRLQRCLLDREKEVREFRCRAEMREREVAIAEEEIKRLHGVISLQKHRIGELTRSLVQAEMTSNVAGVITASSHSKSSGGQRWLVSNGRSEAVGEVLEKASGRGVAEALDGLSVSEVKSAVRSAVSGLARMEEQLRTQKALNRSLREENDALRRQLALSSKGGHDSNGRCETRSCTEEVHEMAMAFLRGPFRRFLSESEQLKIRMQECPQEGMRTRGQSSSTSRGS</sequence>
<feature type="compositionally biased region" description="Low complexity" evidence="2">
    <location>
        <begin position="376"/>
        <end position="387"/>
    </location>
</feature>
<dbReference type="EMBL" id="FN554974">
    <property type="protein sequence ID" value="CBH17654.1"/>
    <property type="molecule type" value="Genomic_DNA"/>
</dbReference>
<evidence type="ECO:0000313" key="3">
    <source>
        <dbReference type="EMBL" id="CBH17654.1"/>
    </source>
</evidence>
<dbReference type="Proteomes" id="UP000002316">
    <property type="component" value="Chromosome 11"/>
</dbReference>
<feature type="region of interest" description="Disordered" evidence="2">
    <location>
        <begin position="1"/>
        <end position="128"/>
    </location>
</feature>
<accession>D0A7K3</accession>
<dbReference type="KEGG" id="tbg:TbgDal_XI7730"/>
<dbReference type="RefSeq" id="XP_011779918.1">
    <property type="nucleotide sequence ID" value="XM_011781616.1"/>
</dbReference>
<feature type="compositionally biased region" description="Low complexity" evidence="2">
    <location>
        <begin position="21"/>
        <end position="35"/>
    </location>
</feature>
<dbReference type="OrthoDB" id="252425at2759"/>
<feature type="region of interest" description="Disordered" evidence="2">
    <location>
        <begin position="365"/>
        <end position="387"/>
    </location>
</feature>
<evidence type="ECO:0000256" key="2">
    <source>
        <dbReference type="SAM" id="MobiDB-lite"/>
    </source>
</evidence>
<dbReference type="GeneID" id="23867799"/>
<name>D0A7K3_TRYB9</name>
<dbReference type="VEuPathDB" id="TriTrypDB:Tbg972.11.7730"/>
<dbReference type="AlphaFoldDB" id="D0A7K3"/>
<organism evidence="3 4">
    <name type="scientific">Trypanosoma brucei gambiense (strain MHOM/CI/86/DAL972)</name>
    <dbReference type="NCBI Taxonomy" id="679716"/>
    <lineage>
        <taxon>Eukaryota</taxon>
        <taxon>Discoba</taxon>
        <taxon>Euglenozoa</taxon>
        <taxon>Kinetoplastea</taxon>
        <taxon>Metakinetoplastina</taxon>
        <taxon>Trypanosomatida</taxon>
        <taxon>Trypanosomatidae</taxon>
        <taxon>Trypanosoma</taxon>
    </lineage>
</organism>
<proteinExistence type="predicted"/>
<protein>
    <submittedName>
        <fullName evidence="3">Uncharacterized protein</fullName>
    </submittedName>
</protein>